<dbReference type="RefSeq" id="WP_125053150.1">
    <property type="nucleotide sequence ID" value="NZ_BHZD01000001.1"/>
</dbReference>
<feature type="domain" description="Methyltransferase type 11" evidence="3">
    <location>
        <begin position="94"/>
        <end position="190"/>
    </location>
</feature>
<comment type="caution">
    <text evidence="4">The sequence shown here is derived from an EMBL/GenBank/DDBJ whole genome shotgun (WGS) entry which is preliminary data.</text>
</comment>
<dbReference type="PANTHER" id="PTHR44068:SF11">
    <property type="entry name" value="GERANYL DIPHOSPHATE 2-C-METHYLTRANSFERASE"/>
    <property type="match status" value="1"/>
</dbReference>
<organism evidence="4 5">
    <name type="scientific">Streptomyces paromomycinus</name>
    <name type="common">Streptomyces rimosus subsp. paromomycinus</name>
    <dbReference type="NCBI Taxonomy" id="92743"/>
    <lineage>
        <taxon>Bacteria</taxon>
        <taxon>Bacillati</taxon>
        <taxon>Actinomycetota</taxon>
        <taxon>Actinomycetes</taxon>
        <taxon>Kitasatosporales</taxon>
        <taxon>Streptomycetaceae</taxon>
        <taxon>Streptomyces</taxon>
    </lineage>
</organism>
<reference evidence="4 5" key="1">
    <citation type="submission" date="2018-11" db="EMBL/GenBank/DDBJ databases">
        <title>Whole genome sequence of Streptomyces paromomycinus NBRC 15454(T).</title>
        <authorList>
            <person name="Komaki H."/>
            <person name="Tamura T."/>
        </authorList>
    </citation>
    <scope>NUCLEOTIDE SEQUENCE [LARGE SCALE GENOMIC DNA]</scope>
    <source>
        <strain evidence="4 5">NBRC 15454</strain>
    </source>
</reference>
<proteinExistence type="predicted"/>
<dbReference type="AlphaFoldDB" id="A0A401VXW3"/>
<evidence type="ECO:0000313" key="5">
    <source>
        <dbReference type="Proteomes" id="UP000286746"/>
    </source>
</evidence>
<dbReference type="GO" id="GO:0008757">
    <property type="term" value="F:S-adenosylmethionine-dependent methyltransferase activity"/>
    <property type="evidence" value="ECO:0007669"/>
    <property type="project" value="InterPro"/>
</dbReference>
<evidence type="ECO:0000313" key="4">
    <source>
        <dbReference type="EMBL" id="GCD41920.1"/>
    </source>
</evidence>
<dbReference type="InterPro" id="IPR029063">
    <property type="entry name" value="SAM-dependent_MTases_sf"/>
</dbReference>
<dbReference type="GO" id="GO:0032259">
    <property type="term" value="P:methylation"/>
    <property type="evidence" value="ECO:0007669"/>
    <property type="project" value="UniProtKB-KW"/>
</dbReference>
<dbReference type="InterPro" id="IPR013216">
    <property type="entry name" value="Methyltransf_11"/>
</dbReference>
<dbReference type="PANTHER" id="PTHR44068">
    <property type="entry name" value="ZGC:194242"/>
    <property type="match status" value="1"/>
</dbReference>
<name>A0A401VXW3_STREY</name>
<feature type="region of interest" description="Disordered" evidence="2">
    <location>
        <begin position="281"/>
        <end position="300"/>
    </location>
</feature>
<dbReference type="CDD" id="cd02440">
    <property type="entry name" value="AdoMet_MTases"/>
    <property type="match status" value="1"/>
</dbReference>
<keyword evidence="1 4" id="KW-0808">Transferase</keyword>
<dbReference type="Pfam" id="PF08241">
    <property type="entry name" value="Methyltransf_11"/>
    <property type="match status" value="1"/>
</dbReference>
<dbReference type="Proteomes" id="UP000286746">
    <property type="component" value="Unassembled WGS sequence"/>
</dbReference>
<accession>A0A401VXW3</accession>
<evidence type="ECO:0000256" key="1">
    <source>
        <dbReference type="ARBA" id="ARBA00022679"/>
    </source>
</evidence>
<dbReference type="EMBL" id="BHZD01000001">
    <property type="protein sequence ID" value="GCD41920.1"/>
    <property type="molecule type" value="Genomic_DNA"/>
</dbReference>
<gene>
    <name evidence="4" type="ORF">GKJPGBOP_01578</name>
</gene>
<evidence type="ECO:0000259" key="3">
    <source>
        <dbReference type="Pfam" id="PF08241"/>
    </source>
</evidence>
<keyword evidence="5" id="KW-1185">Reference proteome</keyword>
<dbReference type="InterPro" id="IPR050447">
    <property type="entry name" value="Erg6_SMT_methyltransf"/>
</dbReference>
<evidence type="ECO:0000256" key="2">
    <source>
        <dbReference type="SAM" id="MobiDB-lite"/>
    </source>
</evidence>
<protein>
    <submittedName>
        <fullName evidence="4">Methyltransferase</fullName>
    </submittedName>
</protein>
<sequence length="300" mass="33606">MSSEPTAALRTPLEQAAFDYYDNKRDDPINLKLGETDGFYHHHFAVGDFDRKVLLTSGEERAQAINAELHRMETRQVDALSEALGPVAPQARILDGGSGRGGTAILLHQAFGCRVDGVNISAYQNEFARRQAQEHNCAEKVHFHDRNMAATGFPDASFDYVVTNETTMYVDPYETFAEFARLLKPAGRYVLLTWCNNDVLAPHPPEATAIDAHYHCHTHRRTTYLKALIESGLIPYQVDDLTQPATPYWELRSYSRYATGIEQHYLDGYRSDRVNYIRIASRRGAVPPPDTPATPGAAAH</sequence>
<keyword evidence="4" id="KW-0489">Methyltransferase</keyword>
<dbReference type="SUPFAM" id="SSF53335">
    <property type="entry name" value="S-adenosyl-L-methionine-dependent methyltransferases"/>
    <property type="match status" value="1"/>
</dbReference>
<dbReference type="Gene3D" id="3.40.50.150">
    <property type="entry name" value="Vaccinia Virus protein VP39"/>
    <property type="match status" value="1"/>
</dbReference>